<dbReference type="Gene3D" id="3.90.25.10">
    <property type="entry name" value="UDP-galactose 4-epimerase, domain 1"/>
    <property type="match status" value="1"/>
</dbReference>
<reference evidence="1" key="2">
    <citation type="submission" date="2024-10" db="UniProtKB">
        <authorList>
            <consortium name="EnsemblProtists"/>
        </authorList>
    </citation>
    <scope>IDENTIFICATION</scope>
</reference>
<evidence type="ECO:0000313" key="1">
    <source>
        <dbReference type="EnsemblProtists" id="EOD25395"/>
    </source>
</evidence>
<dbReference type="AlphaFoldDB" id="A0A0D3JPG0"/>
<sequence>MRPPSGSGPSAIAGYERVTDAMLQRWQRSGPKRKRELIRPSCLLCMALLFSLFSSSSAASPRPLLVTSADGAEGFAVLTALVSARDPSSLVGCVDSAGSENSLALRALGVALRPADDLRGCFSGVSFALLAAPLTADRAARASELIAAAVAARDEEGLAAAFLVSVIGSTAAAAPPSVAEYGAMERELFQRWGDVPGAVALRTAFFQQNLLLWAGDAREHAALRLPLGPAACLAPLSSRDLASVLAALCAPAGLPPLGELPFLPAEGGAPAALELSGPAWLNGSRLSAVATATAGTPLGFASLPRAEAAGVLRRAGLDASEQRLLLDLLSAQSALPPAGGCEALQPSAGLPALLGRPGAPVGAFFLEQAAAFAARDAPTAGEGVAGEGHHHHPRTGWNSRVIAGYEAAPWQHGVVLLLALAPVGLALAACSLARGRRGTLLHAMCFPDESAQSGVEPGWRLL</sequence>
<dbReference type="Gene3D" id="3.40.50.720">
    <property type="entry name" value="NAD(P)-binding Rossmann-like Domain"/>
    <property type="match status" value="1"/>
</dbReference>
<accession>A0A0D3JPG0</accession>
<dbReference type="Proteomes" id="UP000013827">
    <property type="component" value="Unassembled WGS sequence"/>
</dbReference>
<dbReference type="GeneID" id="17270942"/>
<proteinExistence type="predicted"/>
<dbReference type="RefSeq" id="XP_005777824.1">
    <property type="nucleotide sequence ID" value="XM_005777767.1"/>
</dbReference>
<reference evidence="2" key="1">
    <citation type="journal article" date="2013" name="Nature">
        <title>Pan genome of the phytoplankton Emiliania underpins its global distribution.</title>
        <authorList>
            <person name="Read B.A."/>
            <person name="Kegel J."/>
            <person name="Klute M.J."/>
            <person name="Kuo A."/>
            <person name="Lefebvre S.C."/>
            <person name="Maumus F."/>
            <person name="Mayer C."/>
            <person name="Miller J."/>
            <person name="Monier A."/>
            <person name="Salamov A."/>
            <person name="Young J."/>
            <person name="Aguilar M."/>
            <person name="Claverie J.M."/>
            <person name="Frickenhaus S."/>
            <person name="Gonzalez K."/>
            <person name="Herman E.K."/>
            <person name="Lin Y.C."/>
            <person name="Napier J."/>
            <person name="Ogata H."/>
            <person name="Sarno A.F."/>
            <person name="Shmutz J."/>
            <person name="Schroeder D."/>
            <person name="de Vargas C."/>
            <person name="Verret F."/>
            <person name="von Dassow P."/>
            <person name="Valentin K."/>
            <person name="Van de Peer Y."/>
            <person name="Wheeler G."/>
            <person name="Dacks J.B."/>
            <person name="Delwiche C.F."/>
            <person name="Dyhrman S.T."/>
            <person name="Glockner G."/>
            <person name="John U."/>
            <person name="Richards T."/>
            <person name="Worden A.Z."/>
            <person name="Zhang X."/>
            <person name="Grigoriev I.V."/>
            <person name="Allen A.E."/>
            <person name="Bidle K."/>
            <person name="Borodovsky M."/>
            <person name="Bowler C."/>
            <person name="Brownlee C."/>
            <person name="Cock J.M."/>
            <person name="Elias M."/>
            <person name="Gladyshev V.N."/>
            <person name="Groth M."/>
            <person name="Guda C."/>
            <person name="Hadaegh A."/>
            <person name="Iglesias-Rodriguez M.D."/>
            <person name="Jenkins J."/>
            <person name="Jones B.M."/>
            <person name="Lawson T."/>
            <person name="Leese F."/>
            <person name="Lindquist E."/>
            <person name="Lobanov A."/>
            <person name="Lomsadze A."/>
            <person name="Malik S.B."/>
            <person name="Marsh M.E."/>
            <person name="Mackinder L."/>
            <person name="Mock T."/>
            <person name="Mueller-Roeber B."/>
            <person name="Pagarete A."/>
            <person name="Parker M."/>
            <person name="Probert I."/>
            <person name="Quesneville H."/>
            <person name="Raines C."/>
            <person name="Rensing S.A."/>
            <person name="Riano-Pachon D.M."/>
            <person name="Richier S."/>
            <person name="Rokitta S."/>
            <person name="Shiraiwa Y."/>
            <person name="Soanes D.M."/>
            <person name="van der Giezen M."/>
            <person name="Wahlund T.M."/>
            <person name="Williams B."/>
            <person name="Wilson W."/>
            <person name="Wolfe G."/>
            <person name="Wurch L.L."/>
        </authorList>
    </citation>
    <scope>NUCLEOTIDE SEQUENCE</scope>
</reference>
<dbReference type="HOGENOM" id="CLU_592422_0_0_1"/>
<protein>
    <submittedName>
        <fullName evidence="1">Uncharacterized protein</fullName>
    </submittedName>
</protein>
<keyword evidence="2" id="KW-1185">Reference proteome</keyword>
<evidence type="ECO:0000313" key="2">
    <source>
        <dbReference type="Proteomes" id="UP000013827"/>
    </source>
</evidence>
<name>A0A0D3JPG0_EMIH1</name>
<dbReference type="KEGG" id="ehx:EMIHUDRAFT_254633"/>
<organism evidence="1 2">
    <name type="scientific">Emiliania huxleyi (strain CCMP1516)</name>
    <dbReference type="NCBI Taxonomy" id="280463"/>
    <lineage>
        <taxon>Eukaryota</taxon>
        <taxon>Haptista</taxon>
        <taxon>Haptophyta</taxon>
        <taxon>Prymnesiophyceae</taxon>
        <taxon>Isochrysidales</taxon>
        <taxon>Noelaerhabdaceae</taxon>
        <taxon>Emiliania</taxon>
    </lineage>
</organism>
<dbReference type="EnsemblProtists" id="EOD25395">
    <property type="protein sequence ID" value="EOD25395"/>
    <property type="gene ID" value="EMIHUDRAFT_254633"/>
</dbReference>
<dbReference type="PaxDb" id="2903-EOD25395"/>